<dbReference type="GO" id="GO:0005737">
    <property type="term" value="C:cytoplasm"/>
    <property type="evidence" value="ECO:0007669"/>
    <property type="project" value="UniProtKB-SubCell"/>
</dbReference>
<organism evidence="9 10">
    <name type="scientific">Vreelandella azerica</name>
    <dbReference type="NCBI Taxonomy" id="2732867"/>
    <lineage>
        <taxon>Bacteria</taxon>
        <taxon>Pseudomonadati</taxon>
        <taxon>Pseudomonadota</taxon>
        <taxon>Gammaproteobacteria</taxon>
        <taxon>Oceanospirillales</taxon>
        <taxon>Halomonadaceae</taxon>
        <taxon>Vreelandella</taxon>
    </lineage>
</organism>
<comment type="caution">
    <text evidence="9">The sequence shown here is derived from an EMBL/GenBank/DDBJ whole genome shotgun (WGS) entry which is preliminary data.</text>
</comment>
<dbReference type="PANTHER" id="PTHR33602">
    <property type="entry name" value="REGULATORY PROTEIN RECX FAMILY PROTEIN"/>
    <property type="match status" value="1"/>
</dbReference>
<accession>A0A7Y3TWH0</accession>
<dbReference type="GO" id="GO:0006282">
    <property type="term" value="P:regulation of DNA repair"/>
    <property type="evidence" value="ECO:0007669"/>
    <property type="project" value="UniProtKB-UniRule"/>
</dbReference>
<dbReference type="RefSeq" id="WP_171701983.1">
    <property type="nucleotide sequence ID" value="NZ_JABFHI010000002.1"/>
</dbReference>
<feature type="domain" description="RecX third three-helical" evidence="7">
    <location>
        <begin position="106"/>
        <end position="150"/>
    </location>
</feature>
<dbReference type="AlphaFoldDB" id="A0A7Y3TWH0"/>
<comment type="function">
    <text evidence="5">Modulates RecA activity.</text>
</comment>
<evidence type="ECO:0000256" key="1">
    <source>
        <dbReference type="ARBA" id="ARBA00004496"/>
    </source>
</evidence>
<feature type="domain" description="RecX first three-helical" evidence="8">
    <location>
        <begin position="11"/>
        <end position="49"/>
    </location>
</feature>
<keyword evidence="4 5" id="KW-0963">Cytoplasm</keyword>
<dbReference type="InterPro" id="IPR053924">
    <property type="entry name" value="RecX_HTH_2nd"/>
</dbReference>
<evidence type="ECO:0000259" key="6">
    <source>
        <dbReference type="Pfam" id="PF02631"/>
    </source>
</evidence>
<dbReference type="Proteomes" id="UP000588806">
    <property type="component" value="Unassembled WGS sequence"/>
</dbReference>
<protein>
    <recommendedName>
        <fullName evidence="3 5">Regulatory protein RecX</fullName>
    </recommendedName>
</protein>
<comment type="similarity">
    <text evidence="2 5">Belongs to the RecX family.</text>
</comment>
<proteinExistence type="inferred from homology"/>
<evidence type="ECO:0000313" key="9">
    <source>
        <dbReference type="EMBL" id="NOG31536.1"/>
    </source>
</evidence>
<feature type="domain" description="RecX second three-helical" evidence="6">
    <location>
        <begin position="56"/>
        <end position="96"/>
    </location>
</feature>
<evidence type="ECO:0000256" key="4">
    <source>
        <dbReference type="ARBA" id="ARBA00022490"/>
    </source>
</evidence>
<dbReference type="Pfam" id="PF21981">
    <property type="entry name" value="RecX_HTH3"/>
    <property type="match status" value="1"/>
</dbReference>
<evidence type="ECO:0000256" key="2">
    <source>
        <dbReference type="ARBA" id="ARBA00009695"/>
    </source>
</evidence>
<dbReference type="Gene3D" id="1.10.10.10">
    <property type="entry name" value="Winged helix-like DNA-binding domain superfamily/Winged helix DNA-binding domain"/>
    <property type="match status" value="3"/>
</dbReference>
<gene>
    <name evidence="5" type="primary">recX</name>
    <name evidence="9" type="ORF">HLB35_06655</name>
</gene>
<evidence type="ECO:0000256" key="3">
    <source>
        <dbReference type="ARBA" id="ARBA00018111"/>
    </source>
</evidence>
<dbReference type="PANTHER" id="PTHR33602:SF1">
    <property type="entry name" value="REGULATORY PROTEIN RECX FAMILY PROTEIN"/>
    <property type="match status" value="1"/>
</dbReference>
<dbReference type="InterPro" id="IPR003783">
    <property type="entry name" value="Regulatory_RecX"/>
</dbReference>
<evidence type="ECO:0000259" key="8">
    <source>
        <dbReference type="Pfam" id="PF21982"/>
    </source>
</evidence>
<reference evidence="9 10" key="1">
    <citation type="submission" date="2020-05" db="EMBL/GenBank/DDBJ databases">
        <authorList>
            <person name="Ruan W."/>
            <person name="Jeon C.O."/>
            <person name="Chun B.H."/>
        </authorList>
    </citation>
    <scope>NUCLEOTIDE SEQUENCE [LARGE SCALE GENOMIC DNA]</scope>
    <source>
        <strain evidence="9 10">TBZ9</strain>
    </source>
</reference>
<evidence type="ECO:0000313" key="10">
    <source>
        <dbReference type="Proteomes" id="UP000588806"/>
    </source>
</evidence>
<dbReference type="InterPro" id="IPR036388">
    <property type="entry name" value="WH-like_DNA-bd_sf"/>
</dbReference>
<evidence type="ECO:0000259" key="7">
    <source>
        <dbReference type="Pfam" id="PF21981"/>
    </source>
</evidence>
<dbReference type="InterPro" id="IPR053925">
    <property type="entry name" value="RecX_HTH_3rd"/>
</dbReference>
<dbReference type="Pfam" id="PF02631">
    <property type="entry name" value="RecX_HTH2"/>
    <property type="match status" value="1"/>
</dbReference>
<reference evidence="9 10" key="2">
    <citation type="submission" date="2020-06" db="EMBL/GenBank/DDBJ databases">
        <title>Halomonas songnenensis sp. nov., a moderately halophilic bacterium isolated from saline and alkaline soils.</title>
        <authorList>
            <person name="Jiang J."/>
            <person name="Pan Y."/>
        </authorList>
    </citation>
    <scope>NUCLEOTIDE SEQUENCE [LARGE SCALE GENOMIC DNA]</scope>
    <source>
        <strain evidence="9 10">TBZ9</strain>
    </source>
</reference>
<keyword evidence="10" id="KW-1185">Reference proteome</keyword>
<name>A0A7Y3TWH0_9GAMM</name>
<comment type="subcellular location">
    <subcellularLocation>
        <location evidence="1 5">Cytoplasm</location>
    </subcellularLocation>
</comment>
<sequence length="153" mass="17719">MAWGKEPPSPREMAIALLARREYSRAELATRLQAKQVPADEIDVCLDELAEKGWQSDARFAASFIRTRVLRGQGWRRIENDLRQRGVDGEIIRAALDDVVEQEAIDWFELARDVLVRRFDSPGQTPKERAKRERFLLGRGFDFEQIRYALSCL</sequence>
<dbReference type="Pfam" id="PF21982">
    <property type="entry name" value="RecX_HTH1"/>
    <property type="match status" value="1"/>
</dbReference>
<dbReference type="EMBL" id="JABFHI010000002">
    <property type="protein sequence ID" value="NOG31536.1"/>
    <property type="molecule type" value="Genomic_DNA"/>
</dbReference>
<evidence type="ECO:0000256" key="5">
    <source>
        <dbReference type="HAMAP-Rule" id="MF_01114"/>
    </source>
</evidence>
<dbReference type="InterPro" id="IPR053926">
    <property type="entry name" value="RecX_HTH_1st"/>
</dbReference>
<dbReference type="HAMAP" id="MF_01114">
    <property type="entry name" value="RecX"/>
    <property type="match status" value="1"/>
</dbReference>